<keyword evidence="7" id="KW-1185">Reference proteome</keyword>
<dbReference type="RefSeq" id="WP_052673878.1">
    <property type="nucleotide sequence ID" value="NZ_LN614827.1"/>
</dbReference>
<dbReference type="AlphaFoldDB" id="A0A098G4F0"/>
<feature type="region of interest" description="Disordered" evidence="4">
    <location>
        <begin position="40"/>
        <end position="91"/>
    </location>
</feature>
<dbReference type="Gene3D" id="1.25.40.20">
    <property type="entry name" value="Ankyrin repeat-containing domain"/>
    <property type="match status" value="1"/>
</dbReference>
<feature type="compositionally biased region" description="Polar residues" evidence="4">
    <location>
        <begin position="40"/>
        <end position="50"/>
    </location>
</feature>
<dbReference type="InterPro" id="IPR001214">
    <property type="entry name" value="SET_dom"/>
</dbReference>
<dbReference type="Proteomes" id="UP000032430">
    <property type="component" value="Chromosome I"/>
</dbReference>
<dbReference type="HOGENOM" id="CLU_398908_0_0_6"/>
<sequence length="690" mass="78806">MRVIWSDDEPSTLQKFNYLNHKWEDSFSIMVSDFDRIVEEQQQQNKTSTAPPFKEPLPQHPILGQQHFKQQPPTKRSKIEEPISSIPSAPSQVFPFTPSEIANLFATPDELIQPPIYWTPLPASSTDTFQKPEHLAESMEQGEGYWCGDKYNSAFGGYPFQKIFSEVIEISDDEETDLLSPLTDEKSLDAAGEKEDEQPKIATKSTDNASATTKHSFFSSKQKGKEKVKDCPEYEEKMKLMEELGIDNMTPEDYIPTDLDKPNLVYVGKVDLLKNFGGRGLFAKQDIPANTCIGVYTGERFASKEEFDTYLSEHPDKNNNYAMNVGKKVVDAAVKGNFTRYANFSDSQENAFYQLDIVNEKTVVTIITNRAIKKDEQILVNYNEYKPEISESYCFLNPEDGCHSAQELHCNNGQHYSLLPIDSPIELLKLEKDECLYAASIGKLVFANKPLPKKITCPVDLLFLRTNSQHDILDFDKADTFTPLMLACYKGQLANVQTLMKHKANVNRQQHSTGNCPLFFALAGYAEQTSASKKALYLKILTHLIDHGANILTHDRHDMTFIHKAIATLSTEDFKSLVSFLHKKHRKNFTRSFDYITVDDFDNVLYCLSIKSLDKAEILLNQYPKSFKENCNRKNKEETIWYVEAFQKIIQDYNESEKEMLLVLLNKYNAPAELIDMLNVTQTRQNSPIF</sequence>
<organism evidence="6 7">
    <name type="scientific">Legionella fallonii LLAP-10</name>
    <dbReference type="NCBI Taxonomy" id="1212491"/>
    <lineage>
        <taxon>Bacteria</taxon>
        <taxon>Pseudomonadati</taxon>
        <taxon>Pseudomonadota</taxon>
        <taxon>Gammaproteobacteria</taxon>
        <taxon>Legionellales</taxon>
        <taxon>Legionellaceae</taxon>
        <taxon>Legionella</taxon>
    </lineage>
</organism>
<dbReference type="STRING" id="1212491.LFA_1445"/>
<dbReference type="PANTHER" id="PTHR24193:SF121">
    <property type="entry name" value="ADA2A-CONTAINING COMPLEX COMPONENT 3, ISOFORM D"/>
    <property type="match status" value="1"/>
</dbReference>
<keyword evidence="2 3" id="KW-0040">ANK repeat</keyword>
<dbReference type="PROSITE" id="PS50280">
    <property type="entry name" value="SET"/>
    <property type="match status" value="1"/>
</dbReference>
<keyword evidence="1" id="KW-0677">Repeat</keyword>
<dbReference type="Pfam" id="PF00856">
    <property type="entry name" value="SET"/>
    <property type="match status" value="1"/>
</dbReference>
<dbReference type="NCBIfam" id="NF043024">
    <property type="entry name" value="T4SS_AnkI"/>
    <property type="match status" value="1"/>
</dbReference>
<dbReference type="PROSITE" id="PS50088">
    <property type="entry name" value="ANK_REPEAT"/>
    <property type="match status" value="1"/>
</dbReference>
<dbReference type="Pfam" id="PF00023">
    <property type="entry name" value="Ank"/>
    <property type="match status" value="1"/>
</dbReference>
<feature type="repeat" description="ANK" evidence="3">
    <location>
        <begin position="479"/>
        <end position="511"/>
    </location>
</feature>
<dbReference type="SMART" id="SM00317">
    <property type="entry name" value="SET"/>
    <property type="match status" value="1"/>
</dbReference>
<feature type="domain" description="SET" evidence="5">
    <location>
        <begin position="263"/>
        <end position="383"/>
    </location>
</feature>
<feature type="compositionally biased region" description="Basic and acidic residues" evidence="4">
    <location>
        <begin position="183"/>
        <end position="199"/>
    </location>
</feature>
<dbReference type="GO" id="GO:0045944">
    <property type="term" value="P:positive regulation of transcription by RNA polymerase II"/>
    <property type="evidence" value="ECO:0007669"/>
    <property type="project" value="TreeGrafter"/>
</dbReference>
<dbReference type="SUPFAM" id="SSF82199">
    <property type="entry name" value="SET domain"/>
    <property type="match status" value="1"/>
</dbReference>
<proteinExistence type="predicted"/>
<dbReference type="OrthoDB" id="5653514at2"/>
<evidence type="ECO:0000313" key="7">
    <source>
        <dbReference type="Proteomes" id="UP000032430"/>
    </source>
</evidence>
<dbReference type="SMART" id="SM00248">
    <property type="entry name" value="ANK"/>
    <property type="match status" value="3"/>
</dbReference>
<dbReference type="InterPro" id="IPR050663">
    <property type="entry name" value="Ankyrin-SOCS_Box"/>
</dbReference>
<dbReference type="SUPFAM" id="SSF48403">
    <property type="entry name" value="Ankyrin repeat"/>
    <property type="match status" value="1"/>
</dbReference>
<feature type="compositionally biased region" description="Low complexity" evidence="4">
    <location>
        <begin position="82"/>
        <end position="91"/>
    </location>
</feature>
<gene>
    <name evidence="6" type="ORF">LFA_1445</name>
</gene>
<dbReference type="Gene3D" id="2.170.270.10">
    <property type="entry name" value="SET domain"/>
    <property type="match status" value="1"/>
</dbReference>
<evidence type="ECO:0000256" key="2">
    <source>
        <dbReference type="ARBA" id="ARBA00023043"/>
    </source>
</evidence>
<evidence type="ECO:0000256" key="3">
    <source>
        <dbReference type="PROSITE-ProRule" id="PRU00023"/>
    </source>
</evidence>
<dbReference type="EMBL" id="LN614827">
    <property type="protein sequence ID" value="CEG56864.1"/>
    <property type="molecule type" value="Genomic_DNA"/>
</dbReference>
<dbReference type="InterPro" id="IPR046341">
    <property type="entry name" value="SET_dom_sf"/>
</dbReference>
<reference evidence="7" key="1">
    <citation type="submission" date="2014-09" db="EMBL/GenBank/DDBJ databases">
        <authorList>
            <person name="Gomez-Valero L."/>
        </authorList>
    </citation>
    <scope>NUCLEOTIDE SEQUENCE [LARGE SCALE GENOMIC DNA]</scope>
    <source>
        <strain evidence="7">ATCC700992</strain>
    </source>
</reference>
<evidence type="ECO:0000259" key="5">
    <source>
        <dbReference type="PROSITE" id="PS50280"/>
    </source>
</evidence>
<dbReference type="KEGG" id="lfa:LFA_1445"/>
<feature type="region of interest" description="Disordered" evidence="4">
    <location>
        <begin position="176"/>
        <end position="207"/>
    </location>
</feature>
<protein>
    <submittedName>
        <fullName evidence="6">Dot/Icm T4SS effector [ank repeat + set domain]</fullName>
    </submittedName>
</protein>
<dbReference type="InterPro" id="IPR002110">
    <property type="entry name" value="Ankyrin_rpt"/>
</dbReference>
<evidence type="ECO:0000256" key="4">
    <source>
        <dbReference type="SAM" id="MobiDB-lite"/>
    </source>
</evidence>
<name>A0A098G4F0_9GAMM</name>
<dbReference type="InterPro" id="IPR036770">
    <property type="entry name" value="Ankyrin_rpt-contain_sf"/>
</dbReference>
<dbReference type="GO" id="GO:0000976">
    <property type="term" value="F:transcription cis-regulatory region binding"/>
    <property type="evidence" value="ECO:0007669"/>
    <property type="project" value="TreeGrafter"/>
</dbReference>
<accession>A0A098G4F0</accession>
<evidence type="ECO:0000256" key="1">
    <source>
        <dbReference type="ARBA" id="ARBA00022737"/>
    </source>
</evidence>
<dbReference type="PANTHER" id="PTHR24193">
    <property type="entry name" value="ANKYRIN REPEAT PROTEIN"/>
    <property type="match status" value="1"/>
</dbReference>
<evidence type="ECO:0000313" key="6">
    <source>
        <dbReference type="EMBL" id="CEG56864.1"/>
    </source>
</evidence>